<accession>A0A1B7NTT1</accession>
<evidence type="ECO:0000313" key="2">
    <source>
        <dbReference type="Proteomes" id="UP000091918"/>
    </source>
</evidence>
<protein>
    <submittedName>
        <fullName evidence="1">Uncharacterized protein</fullName>
    </submittedName>
</protein>
<reference evidence="1 2" key="1">
    <citation type="submission" date="2015-07" db="EMBL/GenBank/DDBJ databases">
        <title>Emmonsia species relationships and genome sequence.</title>
        <authorList>
            <person name="Cuomo C.A."/>
            <person name="Schwartz I.S."/>
            <person name="Kenyon C."/>
            <person name="de Hoog G.S."/>
            <person name="Govender N.P."/>
            <person name="Botha A."/>
            <person name="Moreno L."/>
            <person name="de Vries M."/>
            <person name="Munoz J.F."/>
            <person name="Stielow J.B."/>
        </authorList>
    </citation>
    <scope>NUCLEOTIDE SEQUENCE [LARGE SCALE GENOMIC DNA]</scope>
    <source>
        <strain evidence="1 2">CBS 136260</strain>
    </source>
</reference>
<dbReference type="AlphaFoldDB" id="A0A1B7NTT1"/>
<keyword evidence="2" id="KW-1185">Reference proteome</keyword>
<organism evidence="1 2">
    <name type="scientific">Emergomyces africanus</name>
    <dbReference type="NCBI Taxonomy" id="1955775"/>
    <lineage>
        <taxon>Eukaryota</taxon>
        <taxon>Fungi</taxon>
        <taxon>Dikarya</taxon>
        <taxon>Ascomycota</taxon>
        <taxon>Pezizomycotina</taxon>
        <taxon>Eurotiomycetes</taxon>
        <taxon>Eurotiomycetidae</taxon>
        <taxon>Onygenales</taxon>
        <taxon>Ajellomycetaceae</taxon>
        <taxon>Emergomyces</taxon>
    </lineage>
</organism>
<name>A0A1B7NTT1_9EURO</name>
<comment type="caution">
    <text evidence="1">The sequence shown here is derived from an EMBL/GenBank/DDBJ whole genome shotgun (WGS) entry which is preliminary data.</text>
</comment>
<evidence type="ECO:0000313" key="1">
    <source>
        <dbReference type="EMBL" id="OAX80183.1"/>
    </source>
</evidence>
<dbReference type="EMBL" id="LGUA01000774">
    <property type="protein sequence ID" value="OAX80183.1"/>
    <property type="molecule type" value="Genomic_DNA"/>
</dbReference>
<proteinExistence type="predicted"/>
<gene>
    <name evidence="1" type="ORF">ACJ72_05489</name>
</gene>
<sequence>MTYLVEYVSLDGTKTAYDLVNFICRRRPYGLSRTSEIGLMALRRPYEEFKGFDSVSSSETKRRATTTFHHEWHLLGAAYLLPGLSPRE</sequence>
<dbReference type="Proteomes" id="UP000091918">
    <property type="component" value="Unassembled WGS sequence"/>
</dbReference>